<dbReference type="InterPro" id="IPR052939">
    <property type="entry name" value="23S_rRNA_MeTrnsfrase_RlmA"/>
</dbReference>
<dbReference type="Pfam" id="PF21302">
    <property type="entry name" value="Zn_ribbon_RlmA"/>
    <property type="match status" value="1"/>
</dbReference>
<reference evidence="1 2" key="1">
    <citation type="submission" date="2015-01" db="EMBL/GenBank/DDBJ databases">
        <title>Lactococcus lactis subsp.lactis JCM 5805 whole genome shotgun sequence.</title>
        <authorList>
            <person name="Fujii T."/>
            <person name="Tomita Y."/>
            <person name="Ikushima S."/>
            <person name="Fujiwara D."/>
        </authorList>
    </citation>
    <scope>NUCLEOTIDE SEQUENCE [LARGE SCALE GENOMIC DNA]</scope>
    <source>
        <strain evidence="1 2">JCM 5805</strain>
    </source>
</reference>
<keyword evidence="1" id="KW-0489">Methyltransferase</keyword>
<dbReference type="Proteomes" id="UP000031847">
    <property type="component" value="Unassembled WGS sequence"/>
</dbReference>
<dbReference type="InterPro" id="IPR016718">
    <property type="entry name" value="rRNA_m1G-MeTrfase_A_prd"/>
</dbReference>
<dbReference type="PANTHER" id="PTHR43460">
    <property type="entry name" value="METHYLTRANSFERASE"/>
    <property type="match status" value="1"/>
</dbReference>
<dbReference type="InterPro" id="IPR041698">
    <property type="entry name" value="Methyltransf_25"/>
</dbReference>
<proteinExistence type="predicted"/>
<accession>A0A0B8R1Q3</accession>
<dbReference type="EMBL" id="BBSI01000022">
    <property type="protein sequence ID" value="GAM80189.1"/>
    <property type="molecule type" value="Genomic_DNA"/>
</dbReference>
<name>A0A0B8R1Q3_LACLL</name>
<dbReference type="GO" id="GO:0032259">
    <property type="term" value="P:methylation"/>
    <property type="evidence" value="ECO:0007669"/>
    <property type="project" value="UniProtKB-KW"/>
</dbReference>
<keyword evidence="1" id="KW-0808">Transferase</keyword>
<dbReference type="GO" id="GO:0008168">
    <property type="term" value="F:methyltransferase activity"/>
    <property type="evidence" value="ECO:0007669"/>
    <property type="project" value="UniProtKB-KW"/>
</dbReference>
<evidence type="ECO:0000313" key="2">
    <source>
        <dbReference type="Proteomes" id="UP000031847"/>
    </source>
</evidence>
<gene>
    <name evidence="1" type="ORF">JCM5805K_1300</name>
</gene>
<organism evidence="1 2">
    <name type="scientific">Lactococcus lactis subsp. lactis</name>
    <name type="common">Streptococcus lactis</name>
    <dbReference type="NCBI Taxonomy" id="1360"/>
    <lineage>
        <taxon>Bacteria</taxon>
        <taxon>Bacillati</taxon>
        <taxon>Bacillota</taxon>
        <taxon>Bacilli</taxon>
        <taxon>Lactobacillales</taxon>
        <taxon>Streptococcaceae</taxon>
        <taxon>Lactococcus</taxon>
    </lineage>
</organism>
<dbReference type="RefSeq" id="WP_025017111.1">
    <property type="nucleotide sequence ID" value="NZ_BAABQR010000002.1"/>
</dbReference>
<dbReference type="PANTHER" id="PTHR43460:SF1">
    <property type="entry name" value="METHYLTRANSFERASE TYPE 11 DOMAIN-CONTAINING PROTEIN"/>
    <property type="match status" value="1"/>
</dbReference>
<dbReference type="InterPro" id="IPR029063">
    <property type="entry name" value="SAM-dependent_MTases_sf"/>
</dbReference>
<sequence length="274" mass="31415">MSEIISCPVCSHLLIKEQNTYKCENNHTFDLAKEGYLNLLLNAKKTSGDSKEMMAARRDFLAKGYYEKLSDRVNQRLKKSHSTDQAILDIGCGEGYYLSRFQKEIAPKASNFYGMDISKLGIRMAAKKNPMIHWLVANFAKLPFKDKSVSTVLSMFAEYSVPEIDRILTDDGNIIIVRAANNHLIELKNIIYPEIHEKVKTSSIKTFPGFCVEQENFSYKVTIKSTEDLLSLLLMTPHYWKIKPEGIENLKKFESLEVTISIEIDLLKRQKKSF</sequence>
<dbReference type="SUPFAM" id="SSF53335">
    <property type="entry name" value="S-adenosyl-L-methionine-dependent methyltransferases"/>
    <property type="match status" value="1"/>
</dbReference>
<dbReference type="PATRIC" id="fig|1360.96.peg.495"/>
<dbReference type="InterPro" id="IPR048647">
    <property type="entry name" value="RlmA_N"/>
</dbReference>
<dbReference type="PIRSF" id="PIRSF018249">
    <property type="entry name" value="MyrA_prd"/>
    <property type="match status" value="1"/>
</dbReference>
<dbReference type="Pfam" id="PF13649">
    <property type="entry name" value="Methyltransf_25"/>
    <property type="match status" value="1"/>
</dbReference>
<dbReference type="Gene3D" id="3.40.50.150">
    <property type="entry name" value="Vaccinia Virus protein VP39"/>
    <property type="match status" value="1"/>
</dbReference>
<evidence type="ECO:0000313" key="1">
    <source>
        <dbReference type="EMBL" id="GAM80189.1"/>
    </source>
</evidence>
<dbReference type="CDD" id="cd02440">
    <property type="entry name" value="AdoMet_MTases"/>
    <property type="match status" value="1"/>
</dbReference>
<protein>
    <submittedName>
        <fullName evidence="1">SAM-dependent methyltransferases</fullName>
    </submittedName>
</protein>
<comment type="caution">
    <text evidence="1">The sequence shown here is derived from an EMBL/GenBank/DDBJ whole genome shotgun (WGS) entry which is preliminary data.</text>
</comment>
<dbReference type="AlphaFoldDB" id="A0A0B8R1Q3"/>